<evidence type="ECO:0008006" key="6">
    <source>
        <dbReference type="Google" id="ProtNLM"/>
    </source>
</evidence>
<dbReference type="InParanoid" id="A0A078AC19"/>
<evidence type="ECO:0000313" key="4">
    <source>
        <dbReference type="EMBL" id="CDW79754.1"/>
    </source>
</evidence>
<dbReference type="GO" id="GO:0005544">
    <property type="term" value="F:calcium-dependent phospholipid binding"/>
    <property type="evidence" value="ECO:0007669"/>
    <property type="project" value="InterPro"/>
</dbReference>
<dbReference type="OrthoDB" id="5855668at2759"/>
<protein>
    <recommendedName>
        <fullName evidence="6">Copine family protein</fullName>
    </recommendedName>
</protein>
<comment type="similarity">
    <text evidence="1">Belongs to the copine family.</text>
</comment>
<feature type="domain" description="C2" evidence="2">
    <location>
        <begin position="1"/>
        <end position="114"/>
    </location>
</feature>
<name>A0A078AC19_STYLE</name>
<gene>
    <name evidence="4" type="primary">Contig17276.g834</name>
    <name evidence="4" type="ORF">STYLEM_8746</name>
</gene>
<dbReference type="GO" id="GO:0071277">
    <property type="term" value="P:cellular response to calcium ion"/>
    <property type="evidence" value="ECO:0007669"/>
    <property type="project" value="TreeGrafter"/>
</dbReference>
<dbReference type="InterPro" id="IPR000008">
    <property type="entry name" value="C2_dom"/>
</dbReference>
<sequence length="523" mass="59154">MESIQQIGAEVELYISAQHLKNLDLLSKSDPMCRILIRTDTKSAWSKLGETEVIKDNLNPVFKTNFKIFYQFESHQYLRFEMLDEDSPGKYESLGECEASVGQIAGSQGFKLEIPLLKGGTDTKSVLIAQVIPLKVSSWDVNLRLSAINLPGHTTCLCMSEKRHQLEIQRIENIGGTNRFLTQYVSEITRSDTTTTGFIPISIKGQKLCNSDKNKPLLFKFNNNIDGTSHVIGETVASVQQLQDVNCHDIKDRHHRVLGQLMINHIQVKEKPTFIQYLQSGWGINLSIAIDYTGSNGNPSWPSSLHYLGDQNQYEMAITQVGSILECYDTDRMFPVFGFGGIPKFMGQNLVNHCFPLNGIYENPFVFSTAGILQLYRQNLPGIELSGPTYFSHILNQITAIVKSRENEQIYNVLLILTDGEIHDMQQTKQILVEASKTPLSVIIIGVGNENFTMMRELDADERILQDNFGQRAVRDIVQFVRFRDHAKNYPGLASEVLKELPEQFVNYMLYKNIMPNGFIPSV</sequence>
<dbReference type="InterPro" id="IPR002035">
    <property type="entry name" value="VWF_A"/>
</dbReference>
<dbReference type="Gene3D" id="2.60.40.150">
    <property type="entry name" value="C2 domain"/>
    <property type="match status" value="1"/>
</dbReference>
<dbReference type="SUPFAM" id="SSF53300">
    <property type="entry name" value="vWA-like"/>
    <property type="match status" value="1"/>
</dbReference>
<dbReference type="InterPro" id="IPR045052">
    <property type="entry name" value="Copine"/>
</dbReference>
<accession>A0A078AC19</accession>
<evidence type="ECO:0000259" key="3">
    <source>
        <dbReference type="PROSITE" id="PS50234"/>
    </source>
</evidence>
<dbReference type="GO" id="GO:0005886">
    <property type="term" value="C:plasma membrane"/>
    <property type="evidence" value="ECO:0007669"/>
    <property type="project" value="TreeGrafter"/>
</dbReference>
<dbReference type="CDD" id="cd04048">
    <property type="entry name" value="C2A_Copine"/>
    <property type="match status" value="1"/>
</dbReference>
<dbReference type="AlphaFoldDB" id="A0A078AC19"/>
<dbReference type="PANTHER" id="PTHR10857:SF106">
    <property type="entry name" value="C2 DOMAIN-CONTAINING PROTEIN"/>
    <property type="match status" value="1"/>
</dbReference>
<dbReference type="PROSITE" id="PS50234">
    <property type="entry name" value="VWFA"/>
    <property type="match status" value="1"/>
</dbReference>
<organism evidence="4 5">
    <name type="scientific">Stylonychia lemnae</name>
    <name type="common">Ciliate</name>
    <dbReference type="NCBI Taxonomy" id="5949"/>
    <lineage>
        <taxon>Eukaryota</taxon>
        <taxon>Sar</taxon>
        <taxon>Alveolata</taxon>
        <taxon>Ciliophora</taxon>
        <taxon>Intramacronucleata</taxon>
        <taxon>Spirotrichea</taxon>
        <taxon>Stichotrichia</taxon>
        <taxon>Sporadotrichida</taxon>
        <taxon>Oxytrichidae</taxon>
        <taxon>Stylonychinae</taxon>
        <taxon>Stylonychia</taxon>
    </lineage>
</organism>
<dbReference type="Proteomes" id="UP000039865">
    <property type="component" value="Unassembled WGS sequence"/>
</dbReference>
<evidence type="ECO:0000256" key="1">
    <source>
        <dbReference type="ARBA" id="ARBA00009048"/>
    </source>
</evidence>
<dbReference type="PANTHER" id="PTHR10857">
    <property type="entry name" value="COPINE"/>
    <property type="match status" value="1"/>
</dbReference>
<dbReference type="Gene3D" id="3.40.50.410">
    <property type="entry name" value="von Willebrand factor, type A domain"/>
    <property type="match status" value="1"/>
</dbReference>
<evidence type="ECO:0000313" key="5">
    <source>
        <dbReference type="Proteomes" id="UP000039865"/>
    </source>
</evidence>
<reference evidence="4 5" key="1">
    <citation type="submission" date="2014-06" db="EMBL/GenBank/DDBJ databases">
        <authorList>
            <person name="Swart Estienne"/>
        </authorList>
    </citation>
    <scope>NUCLEOTIDE SEQUENCE [LARGE SCALE GENOMIC DNA]</scope>
    <source>
        <strain evidence="4 5">130c</strain>
    </source>
</reference>
<dbReference type="InterPro" id="IPR035892">
    <property type="entry name" value="C2_domain_sf"/>
</dbReference>
<evidence type="ECO:0000259" key="2">
    <source>
        <dbReference type="PROSITE" id="PS50004"/>
    </source>
</evidence>
<keyword evidence="5" id="KW-1185">Reference proteome</keyword>
<dbReference type="InterPro" id="IPR036465">
    <property type="entry name" value="vWFA_dom_sf"/>
</dbReference>
<dbReference type="PROSITE" id="PS50004">
    <property type="entry name" value="C2"/>
    <property type="match status" value="1"/>
</dbReference>
<dbReference type="SMART" id="SM00327">
    <property type="entry name" value="VWA"/>
    <property type="match status" value="1"/>
</dbReference>
<dbReference type="EMBL" id="CCKQ01008314">
    <property type="protein sequence ID" value="CDW79754.1"/>
    <property type="molecule type" value="Genomic_DNA"/>
</dbReference>
<proteinExistence type="inferred from homology"/>
<dbReference type="SUPFAM" id="SSF49562">
    <property type="entry name" value="C2 domain (Calcium/lipid-binding domain, CaLB)"/>
    <property type="match status" value="1"/>
</dbReference>
<dbReference type="SMART" id="SM00239">
    <property type="entry name" value="C2"/>
    <property type="match status" value="1"/>
</dbReference>
<dbReference type="InterPro" id="IPR010734">
    <property type="entry name" value="Copine_C"/>
</dbReference>
<dbReference type="Pfam" id="PF00168">
    <property type="entry name" value="C2"/>
    <property type="match status" value="1"/>
</dbReference>
<dbReference type="Pfam" id="PF07002">
    <property type="entry name" value="Copine"/>
    <property type="match status" value="1"/>
</dbReference>
<feature type="domain" description="VWFA" evidence="3">
    <location>
        <begin position="285"/>
        <end position="501"/>
    </location>
</feature>
<dbReference type="OMA" id="LMILVYF"/>